<evidence type="ECO:0000313" key="9">
    <source>
        <dbReference type="EMBL" id="EFA05766.1"/>
    </source>
</evidence>
<comment type="subcellular location">
    <subcellularLocation>
        <location evidence="1 8">Cell membrane</location>
        <topology evidence="1 8">Multi-pass membrane protein</topology>
    </subcellularLocation>
</comment>
<feature type="transmembrane region" description="Helical" evidence="8">
    <location>
        <begin position="111"/>
        <end position="137"/>
    </location>
</feature>
<reference evidence="9 10" key="2">
    <citation type="journal article" date="2010" name="Nucleic Acids Res.">
        <title>BeetleBase in 2010: revisions to provide comprehensive genomic information for Tribolium castaneum.</title>
        <authorList>
            <person name="Kim H.S."/>
            <person name="Murphy T."/>
            <person name="Xia J."/>
            <person name="Caragea D."/>
            <person name="Park Y."/>
            <person name="Beeman R.W."/>
            <person name="Lorenzen M.D."/>
            <person name="Butcher S."/>
            <person name="Manak J.R."/>
            <person name="Brown S.J."/>
        </authorList>
    </citation>
    <scope>GENOME REANNOTATION</scope>
    <source>
        <strain evidence="9 10">Georgia GA2</strain>
    </source>
</reference>
<keyword evidence="4 8" id="KW-1133">Transmembrane helix</keyword>
<dbReference type="Proteomes" id="UP000007266">
    <property type="component" value="Linkage group 6"/>
</dbReference>
<dbReference type="GO" id="GO:0005886">
    <property type="term" value="C:plasma membrane"/>
    <property type="evidence" value="ECO:0007669"/>
    <property type="project" value="UniProtKB-SubCell"/>
</dbReference>
<evidence type="ECO:0000256" key="5">
    <source>
        <dbReference type="ARBA" id="ARBA00023136"/>
    </source>
</evidence>
<dbReference type="GO" id="GO:0007635">
    <property type="term" value="P:chemosensory behavior"/>
    <property type="evidence" value="ECO:0000318"/>
    <property type="project" value="GO_Central"/>
</dbReference>
<dbReference type="AlphaFoldDB" id="D2A4I4"/>
<evidence type="ECO:0000256" key="3">
    <source>
        <dbReference type="ARBA" id="ARBA00022692"/>
    </source>
</evidence>
<feature type="transmembrane region" description="Helical" evidence="8">
    <location>
        <begin position="328"/>
        <end position="345"/>
    </location>
</feature>
<evidence type="ECO:0000256" key="1">
    <source>
        <dbReference type="ARBA" id="ARBA00004651"/>
    </source>
</evidence>
<keyword evidence="2 8" id="KW-1003">Cell membrane</keyword>
<dbReference type="EMBL" id="KQ971344">
    <property type="protein sequence ID" value="EFA05766.1"/>
    <property type="molecule type" value="Genomic_DNA"/>
</dbReference>
<dbReference type="GO" id="GO:0043025">
    <property type="term" value="C:neuronal cell body"/>
    <property type="evidence" value="ECO:0000318"/>
    <property type="project" value="GO_Central"/>
</dbReference>
<accession>D2A4I4</accession>
<reference evidence="9 10" key="1">
    <citation type="journal article" date="2008" name="Nature">
        <title>The genome of the model beetle and pest Tribolium castaneum.</title>
        <authorList>
            <consortium name="Tribolium Genome Sequencing Consortium"/>
            <person name="Richards S."/>
            <person name="Gibbs R.A."/>
            <person name="Weinstock G.M."/>
            <person name="Brown S.J."/>
            <person name="Denell R."/>
            <person name="Beeman R.W."/>
            <person name="Gibbs R."/>
            <person name="Beeman R.W."/>
            <person name="Brown S.J."/>
            <person name="Bucher G."/>
            <person name="Friedrich M."/>
            <person name="Grimmelikhuijzen C.J."/>
            <person name="Klingler M."/>
            <person name="Lorenzen M."/>
            <person name="Richards S."/>
            <person name="Roth S."/>
            <person name="Schroder R."/>
            <person name="Tautz D."/>
            <person name="Zdobnov E.M."/>
            <person name="Muzny D."/>
            <person name="Gibbs R.A."/>
            <person name="Weinstock G.M."/>
            <person name="Attaway T."/>
            <person name="Bell S."/>
            <person name="Buhay C.J."/>
            <person name="Chandrabose M.N."/>
            <person name="Chavez D."/>
            <person name="Clerk-Blankenburg K.P."/>
            <person name="Cree A."/>
            <person name="Dao M."/>
            <person name="Davis C."/>
            <person name="Chacko J."/>
            <person name="Dinh H."/>
            <person name="Dugan-Rocha S."/>
            <person name="Fowler G."/>
            <person name="Garner T.T."/>
            <person name="Garnes J."/>
            <person name="Gnirke A."/>
            <person name="Hawes A."/>
            <person name="Hernandez J."/>
            <person name="Hines S."/>
            <person name="Holder M."/>
            <person name="Hume J."/>
            <person name="Jhangiani S.N."/>
            <person name="Joshi V."/>
            <person name="Khan Z.M."/>
            <person name="Jackson L."/>
            <person name="Kovar C."/>
            <person name="Kowis A."/>
            <person name="Lee S."/>
            <person name="Lewis L.R."/>
            <person name="Margolis J."/>
            <person name="Morgan M."/>
            <person name="Nazareth L.V."/>
            <person name="Nguyen N."/>
            <person name="Okwuonu G."/>
            <person name="Parker D."/>
            <person name="Richards S."/>
            <person name="Ruiz S.J."/>
            <person name="Santibanez J."/>
            <person name="Savard J."/>
            <person name="Scherer S.E."/>
            <person name="Schneider B."/>
            <person name="Sodergren E."/>
            <person name="Tautz D."/>
            <person name="Vattahil S."/>
            <person name="Villasana D."/>
            <person name="White C.S."/>
            <person name="Wright R."/>
            <person name="Park Y."/>
            <person name="Beeman R.W."/>
            <person name="Lord J."/>
            <person name="Oppert B."/>
            <person name="Lorenzen M."/>
            <person name="Brown S."/>
            <person name="Wang L."/>
            <person name="Savard J."/>
            <person name="Tautz D."/>
            <person name="Richards S."/>
            <person name="Weinstock G."/>
            <person name="Gibbs R.A."/>
            <person name="Liu Y."/>
            <person name="Worley K."/>
            <person name="Weinstock G."/>
            <person name="Elsik C.G."/>
            <person name="Reese J.T."/>
            <person name="Elhaik E."/>
            <person name="Landan G."/>
            <person name="Graur D."/>
            <person name="Arensburger P."/>
            <person name="Atkinson P."/>
            <person name="Beeman R.W."/>
            <person name="Beidler J."/>
            <person name="Brown S.J."/>
            <person name="Demuth J.P."/>
            <person name="Drury D.W."/>
            <person name="Du Y.Z."/>
            <person name="Fujiwara H."/>
            <person name="Lorenzen M."/>
            <person name="Maselli V."/>
            <person name="Osanai M."/>
            <person name="Park Y."/>
            <person name="Robertson H.M."/>
            <person name="Tu Z."/>
            <person name="Wang J.J."/>
            <person name="Wang S."/>
            <person name="Richards S."/>
            <person name="Song H."/>
            <person name="Zhang L."/>
            <person name="Sodergren E."/>
            <person name="Werner D."/>
            <person name="Stanke M."/>
            <person name="Morgenstern B."/>
            <person name="Solovyev V."/>
            <person name="Kosarev P."/>
            <person name="Brown G."/>
            <person name="Chen H.C."/>
            <person name="Ermolaeva O."/>
            <person name="Hlavina W."/>
            <person name="Kapustin Y."/>
            <person name="Kiryutin B."/>
            <person name="Kitts P."/>
            <person name="Maglott D."/>
            <person name="Pruitt K."/>
            <person name="Sapojnikov V."/>
            <person name="Souvorov A."/>
            <person name="Mackey A.J."/>
            <person name="Waterhouse R.M."/>
            <person name="Wyder S."/>
            <person name="Zdobnov E.M."/>
            <person name="Zdobnov E.M."/>
            <person name="Wyder S."/>
            <person name="Kriventseva E.V."/>
            <person name="Kadowaki T."/>
            <person name="Bork P."/>
            <person name="Aranda M."/>
            <person name="Bao R."/>
            <person name="Beermann A."/>
            <person name="Berns N."/>
            <person name="Bolognesi R."/>
            <person name="Bonneton F."/>
            <person name="Bopp D."/>
            <person name="Brown S.J."/>
            <person name="Bucher G."/>
            <person name="Butts T."/>
            <person name="Chaumot A."/>
            <person name="Denell R.E."/>
            <person name="Ferrier D.E."/>
            <person name="Friedrich M."/>
            <person name="Gordon C.M."/>
            <person name="Jindra M."/>
            <person name="Klingler M."/>
            <person name="Lan Q."/>
            <person name="Lattorff H.M."/>
            <person name="Laudet V."/>
            <person name="von Levetsow C."/>
            <person name="Liu Z."/>
            <person name="Lutz R."/>
            <person name="Lynch J.A."/>
            <person name="da Fonseca R.N."/>
            <person name="Posnien N."/>
            <person name="Reuter R."/>
            <person name="Roth S."/>
            <person name="Savard J."/>
            <person name="Schinko J.B."/>
            <person name="Schmitt C."/>
            <person name="Schoppmeier M."/>
            <person name="Schroder R."/>
            <person name="Shippy T.D."/>
            <person name="Simonnet F."/>
            <person name="Marques-Souza H."/>
            <person name="Tautz D."/>
            <person name="Tomoyasu Y."/>
            <person name="Trauner J."/>
            <person name="Van der Zee M."/>
            <person name="Vervoort M."/>
            <person name="Wittkopp N."/>
            <person name="Wimmer E.A."/>
            <person name="Yang X."/>
            <person name="Jones A.K."/>
            <person name="Sattelle D.B."/>
            <person name="Ebert P.R."/>
            <person name="Nelson D."/>
            <person name="Scott J.G."/>
            <person name="Beeman R.W."/>
            <person name="Muthukrishnan S."/>
            <person name="Kramer K.J."/>
            <person name="Arakane Y."/>
            <person name="Beeman R.W."/>
            <person name="Zhu Q."/>
            <person name="Hogenkamp D."/>
            <person name="Dixit R."/>
            <person name="Oppert B."/>
            <person name="Jiang H."/>
            <person name="Zou Z."/>
            <person name="Marshall J."/>
            <person name="Elpidina E."/>
            <person name="Vinokurov K."/>
            <person name="Oppert C."/>
            <person name="Zou Z."/>
            <person name="Evans J."/>
            <person name="Lu Z."/>
            <person name="Zhao P."/>
            <person name="Sumathipala N."/>
            <person name="Altincicek B."/>
            <person name="Vilcinskas A."/>
            <person name="Williams M."/>
            <person name="Hultmark D."/>
            <person name="Hetru C."/>
            <person name="Jiang H."/>
            <person name="Grimmelikhuijzen C.J."/>
            <person name="Hauser F."/>
            <person name="Cazzamali G."/>
            <person name="Williamson M."/>
            <person name="Park Y."/>
            <person name="Li B."/>
            <person name="Tanaka Y."/>
            <person name="Predel R."/>
            <person name="Neupert S."/>
            <person name="Schachtner J."/>
            <person name="Verleyen P."/>
            <person name="Raible F."/>
            <person name="Bork P."/>
            <person name="Friedrich M."/>
            <person name="Walden K.K."/>
            <person name="Robertson H.M."/>
            <person name="Angeli S."/>
            <person name="Foret S."/>
            <person name="Bucher G."/>
            <person name="Schuetz S."/>
            <person name="Maleszka R."/>
            <person name="Wimmer E.A."/>
            <person name="Beeman R.W."/>
            <person name="Lorenzen M."/>
            <person name="Tomoyasu Y."/>
            <person name="Miller S.C."/>
            <person name="Grossmann D."/>
            <person name="Bucher G."/>
        </authorList>
    </citation>
    <scope>NUCLEOTIDE SEQUENCE [LARGE SCALE GENOMIC DNA]</scope>
    <source>
        <strain evidence="9 10">Georgia GA2</strain>
    </source>
</reference>
<evidence type="ECO:0000256" key="7">
    <source>
        <dbReference type="ARBA" id="ARBA00023224"/>
    </source>
</evidence>
<evidence type="ECO:0000313" key="10">
    <source>
        <dbReference type="Proteomes" id="UP000007266"/>
    </source>
</evidence>
<proteinExistence type="inferred from homology"/>
<sequence length="346" mass="41494">MEKIGVFFTFGKFLALTPSHLYNRKRSFGQKLYFFVVIVLYTASAISSQYFRDYSRSKVCEMALKYFKDIIRHCHTFYILGPLATTKRHYWFKMIKIFRKNNHISGANPIFFYYFLAWHCLFVTIIVIWIRLCFLLLGLKFLEVYVVEFFQLYSHLFFMFFACVLLDMFRKFYESRKLKLDQMIRFRPTNFEKYKIDIFRLTSGIGIFNKIFGPLLILNILYICDMFLLYVNGLMKTKRHTISPDLYILLLSYRIGVIVFYWLHVAVMAVLADAISQQYDEIVHLANKLQLICTKMDRKIVEDFVEFIGKNRPEIDVAEFFILKRSTIFNILNFVIYFLIVIVQFK</sequence>
<feature type="transmembrane region" description="Helical" evidence="8">
    <location>
        <begin position="251"/>
        <end position="272"/>
    </location>
</feature>
<keyword evidence="3 8" id="KW-0812">Transmembrane</keyword>
<comment type="function">
    <text evidence="8">Gustatory receptor which mediates acceptance or avoidance behavior, depending on its substrates.</text>
</comment>
<feature type="transmembrane region" description="Helical" evidence="8">
    <location>
        <begin position="211"/>
        <end position="231"/>
    </location>
</feature>
<evidence type="ECO:0000256" key="6">
    <source>
        <dbReference type="ARBA" id="ARBA00023170"/>
    </source>
</evidence>
<organism evidence="9 10">
    <name type="scientific">Tribolium castaneum</name>
    <name type="common">Red flour beetle</name>
    <dbReference type="NCBI Taxonomy" id="7070"/>
    <lineage>
        <taxon>Eukaryota</taxon>
        <taxon>Metazoa</taxon>
        <taxon>Ecdysozoa</taxon>
        <taxon>Arthropoda</taxon>
        <taxon>Hexapoda</taxon>
        <taxon>Insecta</taxon>
        <taxon>Pterygota</taxon>
        <taxon>Neoptera</taxon>
        <taxon>Endopterygota</taxon>
        <taxon>Coleoptera</taxon>
        <taxon>Polyphaga</taxon>
        <taxon>Cucujiformia</taxon>
        <taxon>Tenebrionidae</taxon>
        <taxon>Tenebrionidae incertae sedis</taxon>
        <taxon>Tribolium</taxon>
    </lineage>
</organism>
<dbReference type="Pfam" id="PF08395">
    <property type="entry name" value="7tm_7"/>
    <property type="match status" value="1"/>
</dbReference>
<dbReference type="PANTHER" id="PTHR21143">
    <property type="entry name" value="INVERTEBRATE GUSTATORY RECEPTOR"/>
    <property type="match status" value="1"/>
</dbReference>
<keyword evidence="7 8" id="KW-0807">Transducer</keyword>
<dbReference type="GO" id="GO:0030424">
    <property type="term" value="C:axon"/>
    <property type="evidence" value="ECO:0000318"/>
    <property type="project" value="GO_Central"/>
</dbReference>
<feature type="transmembrane region" description="Helical" evidence="8">
    <location>
        <begin position="149"/>
        <end position="169"/>
    </location>
</feature>
<dbReference type="InParanoid" id="D2A4I4"/>
<feature type="transmembrane region" description="Helical" evidence="8">
    <location>
        <begin position="32"/>
        <end position="50"/>
    </location>
</feature>
<name>D2A4I4_TRICA</name>
<dbReference type="PhylomeDB" id="D2A4I4"/>
<dbReference type="InterPro" id="IPR013604">
    <property type="entry name" value="7TM_chemorcpt"/>
</dbReference>
<dbReference type="GO" id="GO:0030425">
    <property type="term" value="C:dendrite"/>
    <property type="evidence" value="ECO:0000318"/>
    <property type="project" value="GO_Central"/>
</dbReference>
<comment type="caution">
    <text evidence="8">Lacks conserved residue(s) required for the propagation of feature annotation.</text>
</comment>
<keyword evidence="6 8" id="KW-0675">Receptor</keyword>
<evidence type="ECO:0000256" key="2">
    <source>
        <dbReference type="ARBA" id="ARBA00022475"/>
    </source>
</evidence>
<evidence type="ECO:0000256" key="4">
    <source>
        <dbReference type="ARBA" id="ARBA00022989"/>
    </source>
</evidence>
<dbReference type="PANTHER" id="PTHR21143:SF104">
    <property type="entry name" value="GUSTATORY RECEPTOR 8A-RELATED"/>
    <property type="match status" value="1"/>
</dbReference>
<dbReference type="GO" id="GO:0008049">
    <property type="term" value="P:male courtship behavior"/>
    <property type="evidence" value="ECO:0000318"/>
    <property type="project" value="GO_Central"/>
</dbReference>
<dbReference type="HOGENOM" id="CLU_060014_0_0_1"/>
<dbReference type="GO" id="GO:0007165">
    <property type="term" value="P:signal transduction"/>
    <property type="evidence" value="ECO:0007669"/>
    <property type="project" value="UniProtKB-KW"/>
</dbReference>
<dbReference type="OrthoDB" id="10352836at2759"/>
<comment type="similarity">
    <text evidence="8">Belongs to the insect chemoreceptor superfamily. Gustatory receptor (GR) family.</text>
</comment>
<keyword evidence="10" id="KW-1185">Reference proteome</keyword>
<gene>
    <name evidence="9" type="primary">TcGr40</name>
    <name evidence="9" type="ORF">TcasGA2_TC030139</name>
</gene>
<evidence type="ECO:0000256" key="8">
    <source>
        <dbReference type="RuleBase" id="RU363108"/>
    </source>
</evidence>
<protein>
    <recommendedName>
        <fullName evidence="8">Gustatory receptor</fullName>
    </recommendedName>
</protein>
<dbReference type="KEGG" id="tca:107398044"/>
<keyword evidence="5 8" id="KW-0472">Membrane</keyword>
<dbReference type="GO" id="GO:0050909">
    <property type="term" value="P:sensory perception of taste"/>
    <property type="evidence" value="ECO:0007669"/>
    <property type="project" value="InterPro"/>
</dbReference>